<reference evidence="2" key="1">
    <citation type="submission" date="2020-06" db="EMBL/GenBank/DDBJ databases">
        <authorList>
            <person name="Li T."/>
            <person name="Hu X."/>
            <person name="Zhang T."/>
            <person name="Song X."/>
            <person name="Zhang H."/>
            <person name="Dai N."/>
            <person name="Sheng W."/>
            <person name="Hou X."/>
            <person name="Wei L."/>
        </authorList>
    </citation>
    <scope>NUCLEOTIDE SEQUENCE</scope>
    <source>
        <strain evidence="2">G02</strain>
        <tissue evidence="2">Leaf</tissue>
    </source>
</reference>
<name>A0AAW2V317_SESRA</name>
<protein>
    <submittedName>
        <fullName evidence="2">Uncharacterized protein</fullName>
    </submittedName>
</protein>
<proteinExistence type="predicted"/>
<evidence type="ECO:0000313" key="2">
    <source>
        <dbReference type="EMBL" id="KAL0423577.1"/>
    </source>
</evidence>
<gene>
    <name evidence="2" type="ORF">Sradi_0892500</name>
</gene>
<accession>A0AAW2V317</accession>
<dbReference type="AlphaFoldDB" id="A0AAW2V317"/>
<evidence type="ECO:0000256" key="1">
    <source>
        <dbReference type="SAM" id="MobiDB-lite"/>
    </source>
</evidence>
<dbReference type="EMBL" id="JACGWJ010000004">
    <property type="protein sequence ID" value="KAL0423577.1"/>
    <property type="molecule type" value="Genomic_DNA"/>
</dbReference>
<reference evidence="2" key="2">
    <citation type="journal article" date="2024" name="Plant">
        <title>Genomic evolution and insights into agronomic trait innovations of Sesamum species.</title>
        <authorList>
            <person name="Miao H."/>
            <person name="Wang L."/>
            <person name="Qu L."/>
            <person name="Liu H."/>
            <person name="Sun Y."/>
            <person name="Le M."/>
            <person name="Wang Q."/>
            <person name="Wei S."/>
            <person name="Zheng Y."/>
            <person name="Lin W."/>
            <person name="Duan Y."/>
            <person name="Cao H."/>
            <person name="Xiong S."/>
            <person name="Wang X."/>
            <person name="Wei L."/>
            <person name="Li C."/>
            <person name="Ma Q."/>
            <person name="Ju M."/>
            <person name="Zhao R."/>
            <person name="Li G."/>
            <person name="Mu C."/>
            <person name="Tian Q."/>
            <person name="Mei H."/>
            <person name="Zhang T."/>
            <person name="Gao T."/>
            <person name="Zhang H."/>
        </authorList>
    </citation>
    <scope>NUCLEOTIDE SEQUENCE</scope>
    <source>
        <strain evidence="2">G02</strain>
    </source>
</reference>
<feature type="compositionally biased region" description="Basic residues" evidence="1">
    <location>
        <begin position="22"/>
        <end position="34"/>
    </location>
</feature>
<comment type="caution">
    <text evidence="2">The sequence shown here is derived from an EMBL/GenBank/DDBJ whole genome shotgun (WGS) entry which is preliminary data.</text>
</comment>
<feature type="region of interest" description="Disordered" evidence="1">
    <location>
        <begin position="21"/>
        <end position="83"/>
    </location>
</feature>
<sequence>MVVPLPLEDLPLMLTTSGVPLVRKREHPPHKKVPPRTGWRTLKNLSRTSLGSPGKAGGCPPQKNLQEVPPGKAGGHPPQKNLQDVLLEEQEGILFRK</sequence>
<organism evidence="2">
    <name type="scientific">Sesamum radiatum</name>
    <name type="common">Black benniseed</name>
    <dbReference type="NCBI Taxonomy" id="300843"/>
    <lineage>
        <taxon>Eukaryota</taxon>
        <taxon>Viridiplantae</taxon>
        <taxon>Streptophyta</taxon>
        <taxon>Embryophyta</taxon>
        <taxon>Tracheophyta</taxon>
        <taxon>Spermatophyta</taxon>
        <taxon>Magnoliopsida</taxon>
        <taxon>eudicotyledons</taxon>
        <taxon>Gunneridae</taxon>
        <taxon>Pentapetalae</taxon>
        <taxon>asterids</taxon>
        <taxon>lamiids</taxon>
        <taxon>Lamiales</taxon>
        <taxon>Pedaliaceae</taxon>
        <taxon>Sesamum</taxon>
    </lineage>
</organism>